<dbReference type="PIRSF" id="PIRSF016302">
    <property type="entry name" value="Man_a_manosd"/>
    <property type="match status" value="1"/>
</dbReference>
<dbReference type="SUPFAM" id="SSF48208">
    <property type="entry name" value="Six-hairpin glycosidases"/>
    <property type="match status" value="1"/>
</dbReference>
<evidence type="ECO:0000313" key="13">
    <source>
        <dbReference type="EMBL" id="OJD12874.1"/>
    </source>
</evidence>
<evidence type="ECO:0000256" key="10">
    <source>
        <dbReference type="PIRNR" id="PIRNR016302"/>
    </source>
</evidence>
<protein>
    <recommendedName>
        <fullName evidence="4 10">Mannan endo-1,6-alpha-mannosidase</fullName>
        <ecNumber evidence="4 10">3.2.1.101</ecNumber>
    </recommendedName>
</protein>
<keyword evidence="9 10" id="KW-0326">Glycosidase</keyword>
<evidence type="ECO:0000256" key="2">
    <source>
        <dbReference type="ARBA" id="ARBA00004308"/>
    </source>
</evidence>
<feature type="signal peptide" evidence="12">
    <location>
        <begin position="1"/>
        <end position="22"/>
    </location>
</feature>
<dbReference type="Gene3D" id="1.50.10.20">
    <property type="match status" value="1"/>
</dbReference>
<name>A0A1J9PA99_9EURO</name>
<evidence type="ECO:0000256" key="12">
    <source>
        <dbReference type="SAM" id="SignalP"/>
    </source>
</evidence>
<dbReference type="PANTHER" id="PTHR12145">
    <property type="entry name" value="MANNAN ENDO-1,6-ALPHA-MANNOSIDASE DCW1"/>
    <property type="match status" value="1"/>
</dbReference>
<keyword evidence="7" id="KW-0472">Membrane</keyword>
<feature type="compositionally biased region" description="Low complexity" evidence="11">
    <location>
        <begin position="405"/>
        <end position="415"/>
    </location>
</feature>
<keyword evidence="14" id="KW-1185">Reference proteome</keyword>
<dbReference type="InterPro" id="IPR014480">
    <property type="entry name" value="Mannan-1_6-alpha_mannosidase"/>
</dbReference>
<evidence type="ECO:0000256" key="7">
    <source>
        <dbReference type="ARBA" id="ARBA00023136"/>
    </source>
</evidence>
<evidence type="ECO:0000256" key="3">
    <source>
        <dbReference type="ARBA" id="ARBA00009699"/>
    </source>
</evidence>
<evidence type="ECO:0000256" key="11">
    <source>
        <dbReference type="SAM" id="MobiDB-lite"/>
    </source>
</evidence>
<dbReference type="GO" id="GO:0009272">
    <property type="term" value="P:fungal-type cell wall biogenesis"/>
    <property type="evidence" value="ECO:0007669"/>
    <property type="project" value="TreeGrafter"/>
</dbReference>
<dbReference type="EMBL" id="LGRN01000356">
    <property type="protein sequence ID" value="OJD12874.1"/>
    <property type="molecule type" value="Genomic_DNA"/>
</dbReference>
<dbReference type="GO" id="GO:0016052">
    <property type="term" value="P:carbohydrate catabolic process"/>
    <property type="evidence" value="ECO:0007669"/>
    <property type="project" value="InterPro"/>
</dbReference>
<dbReference type="GO" id="GO:0012505">
    <property type="term" value="C:endomembrane system"/>
    <property type="evidence" value="ECO:0007669"/>
    <property type="project" value="UniProtKB-SubCell"/>
</dbReference>
<evidence type="ECO:0000256" key="4">
    <source>
        <dbReference type="ARBA" id="ARBA00012350"/>
    </source>
</evidence>
<evidence type="ECO:0000256" key="8">
    <source>
        <dbReference type="ARBA" id="ARBA00023180"/>
    </source>
</evidence>
<evidence type="ECO:0000256" key="1">
    <source>
        <dbReference type="ARBA" id="ARBA00001452"/>
    </source>
</evidence>
<dbReference type="OrthoDB" id="4187847at2759"/>
<dbReference type="FunFam" id="1.50.10.20:FF:000006">
    <property type="entry name" value="Mannan endo-1,6-alpha-mannosidase"/>
    <property type="match status" value="1"/>
</dbReference>
<keyword evidence="8" id="KW-0325">Glycoprotein</keyword>
<dbReference type="STRING" id="1447872.A0A1J9PA99"/>
<accession>A0A1J9PA99</accession>
<proteinExistence type="inferred from homology"/>
<dbReference type="Proteomes" id="UP000182235">
    <property type="component" value="Unassembled WGS sequence"/>
</dbReference>
<feature type="region of interest" description="Disordered" evidence="11">
    <location>
        <begin position="360"/>
        <end position="383"/>
    </location>
</feature>
<comment type="caution">
    <text evidence="13">The sequence shown here is derived from an EMBL/GenBank/DDBJ whole genome shotgun (WGS) entry which is preliminary data.</text>
</comment>
<dbReference type="PANTHER" id="PTHR12145:SF36">
    <property type="entry name" value="MANNAN ENDO-1,6-ALPHA-MANNOSIDASE DCW1"/>
    <property type="match status" value="1"/>
</dbReference>
<feature type="compositionally biased region" description="Acidic residues" evidence="11">
    <location>
        <begin position="363"/>
        <end position="383"/>
    </location>
</feature>
<dbReference type="EC" id="3.2.1.101" evidence="4 10"/>
<sequence length="471" mass="50551">MKVKQFWAVLAAACIGIRPAIALDDDLKVNSIESTKAAATAIARGAVKYYKGNEPGGVPGLLSEPYNWWQSAVLFGTLVDYRYFSGDSSYNDIVKQALLSQMGQNHDFQPANQSKEMTNYDQAQWALAAMSAAEFSFDAPGSDGPDWVDLAKAVFDTQTKRWDDKKCGGGLREQIFTVDGPASVKDSMSNGALFELSSRLARYTKDERYATWAKKAWDWMSDVGLLTKDFEIYDSANSETDCKEVRKFQWSVNVGSLLSGAAYMYNSTNGDPTWKSRVEALLKGANVFFKNDIMVEAACEANNQCNLDHKTYKAILSRALGTTLQLAPFTNGIAAPKVKASAKAAVDECENENGFQMCSYDWVDTDTDDDDDDDKDKEDDDETLGEQLSALQIVLAVLAADGNAPAPGSQQSPTGSPGGSSRGGSGGTPTSGAPPSTSSPGAASSVMDLGIQQWGAMIGVTGLSALLALVM</sequence>
<gene>
    <name evidence="13" type="ORF">AJ78_06589</name>
</gene>
<keyword evidence="6 10" id="KW-0378">Hydrolase</keyword>
<dbReference type="GO" id="GO:0008496">
    <property type="term" value="F:mannan endo-1,6-alpha-mannosidase activity"/>
    <property type="evidence" value="ECO:0007669"/>
    <property type="project" value="UniProtKB-UniRule"/>
</dbReference>
<feature type="chain" id="PRO_5012453359" description="Mannan endo-1,6-alpha-mannosidase" evidence="12">
    <location>
        <begin position="23"/>
        <end position="471"/>
    </location>
</feature>
<evidence type="ECO:0000256" key="5">
    <source>
        <dbReference type="ARBA" id="ARBA00022729"/>
    </source>
</evidence>
<evidence type="ECO:0000313" key="14">
    <source>
        <dbReference type="Proteomes" id="UP000182235"/>
    </source>
</evidence>
<feature type="compositionally biased region" description="Gly residues" evidence="11">
    <location>
        <begin position="416"/>
        <end position="429"/>
    </location>
</feature>
<comment type="catalytic activity">
    <reaction evidence="1 10">
        <text>Random hydrolysis of (1-&gt;6)-alpha-D-mannosidic linkages in unbranched (1-&gt;6)-mannans.</text>
        <dbReference type="EC" id="3.2.1.101"/>
    </reaction>
</comment>
<feature type="compositionally biased region" description="Low complexity" evidence="11">
    <location>
        <begin position="430"/>
        <end position="444"/>
    </location>
</feature>
<dbReference type="InterPro" id="IPR008928">
    <property type="entry name" value="6-hairpin_glycosidase_sf"/>
</dbReference>
<keyword evidence="5 12" id="KW-0732">Signal</keyword>
<reference evidence="13 14" key="1">
    <citation type="submission" date="2015-07" db="EMBL/GenBank/DDBJ databases">
        <title>Emmonsia species relationships and genome sequence.</title>
        <authorList>
            <consortium name="The Broad Institute Genomics Platform"/>
            <person name="Cuomo C.A."/>
            <person name="Munoz J.F."/>
            <person name="Imamovic A."/>
            <person name="Priest M.E."/>
            <person name="Young S."/>
            <person name="Clay O.K."/>
            <person name="McEwen J.G."/>
        </authorList>
    </citation>
    <scope>NUCLEOTIDE SEQUENCE [LARGE SCALE GENOMIC DNA]</scope>
    <source>
        <strain evidence="13 14">UAMH 9510</strain>
    </source>
</reference>
<comment type="subcellular location">
    <subcellularLocation>
        <location evidence="2">Endomembrane system</location>
    </subcellularLocation>
</comment>
<comment type="similarity">
    <text evidence="3 10">Belongs to the glycosyl hydrolase 76 family.</text>
</comment>
<dbReference type="InterPro" id="IPR005198">
    <property type="entry name" value="Glyco_hydro_76"/>
</dbReference>
<dbReference type="VEuPathDB" id="FungiDB:AJ78_06589"/>
<evidence type="ECO:0000256" key="9">
    <source>
        <dbReference type="ARBA" id="ARBA00023295"/>
    </source>
</evidence>
<dbReference type="AlphaFoldDB" id="A0A1J9PA99"/>
<organism evidence="13 14">
    <name type="scientific">Emergomyces pasteurianus Ep9510</name>
    <dbReference type="NCBI Taxonomy" id="1447872"/>
    <lineage>
        <taxon>Eukaryota</taxon>
        <taxon>Fungi</taxon>
        <taxon>Dikarya</taxon>
        <taxon>Ascomycota</taxon>
        <taxon>Pezizomycotina</taxon>
        <taxon>Eurotiomycetes</taxon>
        <taxon>Eurotiomycetidae</taxon>
        <taxon>Onygenales</taxon>
        <taxon>Ajellomycetaceae</taxon>
        <taxon>Emergomyces</taxon>
    </lineage>
</organism>
<evidence type="ECO:0000256" key="6">
    <source>
        <dbReference type="ARBA" id="ARBA00022801"/>
    </source>
</evidence>
<feature type="region of interest" description="Disordered" evidence="11">
    <location>
        <begin position="402"/>
        <end position="444"/>
    </location>
</feature>
<dbReference type="Pfam" id="PF03663">
    <property type="entry name" value="Glyco_hydro_76"/>
    <property type="match status" value="1"/>
</dbReference>